<dbReference type="SUPFAM" id="SSF53335">
    <property type="entry name" value="S-adenosyl-L-methionine-dependent methyltransferases"/>
    <property type="match status" value="1"/>
</dbReference>
<dbReference type="InterPro" id="IPR041698">
    <property type="entry name" value="Methyltransf_25"/>
</dbReference>
<keyword evidence="1 3" id="KW-0808">Transferase</keyword>
<dbReference type="STRING" id="83401.SAMN05421742_11426"/>
<keyword evidence="4" id="KW-1185">Reference proteome</keyword>
<dbReference type="GO" id="GO:0008168">
    <property type="term" value="F:methyltransferase activity"/>
    <property type="evidence" value="ECO:0007669"/>
    <property type="project" value="UniProtKB-KW"/>
</dbReference>
<dbReference type="PANTHER" id="PTHR43861">
    <property type="entry name" value="TRANS-ACONITATE 2-METHYLTRANSFERASE-RELATED"/>
    <property type="match status" value="1"/>
</dbReference>
<dbReference type="OrthoDB" id="9807911at2"/>
<reference evidence="4" key="1">
    <citation type="submission" date="2016-10" db="EMBL/GenBank/DDBJ databases">
        <authorList>
            <person name="Varghese N."/>
            <person name="Submissions S."/>
        </authorList>
    </citation>
    <scope>NUCLEOTIDE SEQUENCE [LARGE SCALE GENOMIC DNA]</scope>
    <source>
        <strain evidence="4">930I</strain>
    </source>
</reference>
<dbReference type="Proteomes" id="UP000217076">
    <property type="component" value="Unassembled WGS sequence"/>
</dbReference>
<evidence type="ECO:0000256" key="1">
    <source>
        <dbReference type="ARBA" id="ARBA00022679"/>
    </source>
</evidence>
<dbReference type="Gene3D" id="3.40.50.150">
    <property type="entry name" value="Vaccinia Virus protein VP39"/>
    <property type="match status" value="1"/>
</dbReference>
<sequence length="209" mass="22597">MSEIADRLKKVYAVKGADDCVDAYRDWADDYDSDLMSDEYGYVAPRETVNIFMRFFDKDAGAVLDAGCGTGLAGQELQRHGVAPVDGLDISPEMLAKAEAKGCYRQVVAADLTKPLALPEAGYGGIVSVGTFTHGHVGPEGLDHLLAVLRPGGVVTFSINEGVYKEYDFEAKFAAVENDGVAEQVDLRQADYLVNQGIGSWVCTFRKFA</sequence>
<dbReference type="CDD" id="cd02440">
    <property type="entry name" value="AdoMet_MTases"/>
    <property type="match status" value="1"/>
</dbReference>
<keyword evidence="3" id="KW-0489">Methyltransferase</keyword>
<dbReference type="RefSeq" id="WP_092621630.1">
    <property type="nucleotide sequence ID" value="NZ_FNCV01000014.1"/>
</dbReference>
<dbReference type="EMBL" id="FNCV01000014">
    <property type="protein sequence ID" value="SDH81829.1"/>
    <property type="molecule type" value="Genomic_DNA"/>
</dbReference>
<dbReference type="Pfam" id="PF13649">
    <property type="entry name" value="Methyltransf_25"/>
    <property type="match status" value="1"/>
</dbReference>
<name>A0A1G8FII9_9PROT</name>
<accession>A0A1G8FII9</accession>
<dbReference type="GO" id="GO:0032259">
    <property type="term" value="P:methylation"/>
    <property type="evidence" value="ECO:0007669"/>
    <property type="project" value="UniProtKB-KW"/>
</dbReference>
<evidence type="ECO:0000259" key="2">
    <source>
        <dbReference type="Pfam" id="PF13649"/>
    </source>
</evidence>
<proteinExistence type="predicted"/>
<feature type="domain" description="Methyltransferase" evidence="2">
    <location>
        <begin position="63"/>
        <end position="153"/>
    </location>
</feature>
<organism evidence="3 4">
    <name type="scientific">Roseospirillum parvum</name>
    <dbReference type="NCBI Taxonomy" id="83401"/>
    <lineage>
        <taxon>Bacteria</taxon>
        <taxon>Pseudomonadati</taxon>
        <taxon>Pseudomonadota</taxon>
        <taxon>Alphaproteobacteria</taxon>
        <taxon>Rhodospirillales</taxon>
        <taxon>Rhodospirillaceae</taxon>
        <taxon>Roseospirillum</taxon>
    </lineage>
</organism>
<evidence type="ECO:0000313" key="4">
    <source>
        <dbReference type="Proteomes" id="UP000217076"/>
    </source>
</evidence>
<evidence type="ECO:0000313" key="3">
    <source>
        <dbReference type="EMBL" id="SDH81829.1"/>
    </source>
</evidence>
<gene>
    <name evidence="3" type="ORF">SAMN05421742_11426</name>
</gene>
<dbReference type="InterPro" id="IPR029063">
    <property type="entry name" value="SAM-dependent_MTases_sf"/>
</dbReference>
<protein>
    <submittedName>
        <fullName evidence="3">Methyltransferase domain-containing protein</fullName>
    </submittedName>
</protein>
<dbReference type="AlphaFoldDB" id="A0A1G8FII9"/>